<evidence type="ECO:0000259" key="1">
    <source>
        <dbReference type="Pfam" id="PF18029"/>
    </source>
</evidence>
<dbReference type="InterPro" id="IPR041581">
    <property type="entry name" value="Glyoxalase_6"/>
</dbReference>
<dbReference type="SUPFAM" id="SSF54593">
    <property type="entry name" value="Glyoxalase/Bleomycin resistance protein/Dihydroxybiphenyl dioxygenase"/>
    <property type="match status" value="1"/>
</dbReference>
<proteinExistence type="predicted"/>
<dbReference type="Gene3D" id="3.10.180.10">
    <property type="entry name" value="2,3-Dihydroxybiphenyl 1,2-Dioxygenase, domain 1"/>
    <property type="match status" value="1"/>
</dbReference>
<dbReference type="PANTHER" id="PTHR35908:SF1">
    <property type="entry name" value="CONSERVED PROTEIN"/>
    <property type="match status" value="1"/>
</dbReference>
<sequence>MSARSFEICVDANDPELLRRFWCAALGYVEQVTAEGAVDLVDPSGRGPTLWFQKVAETKTTKNRVHLDIRVPDADRRTLVSQLCELGGREIRTAPRFTVLADPEGNELCLTE</sequence>
<dbReference type="Proteomes" id="UP001210380">
    <property type="component" value="Unassembled WGS sequence"/>
</dbReference>
<dbReference type="RefSeq" id="WP_270950070.1">
    <property type="nucleotide sequence ID" value="NZ_JAQGLA010000027.1"/>
</dbReference>
<organism evidence="2 3">
    <name type="scientific">Saccharopolyspora oryzae</name>
    <dbReference type="NCBI Taxonomy" id="2997343"/>
    <lineage>
        <taxon>Bacteria</taxon>
        <taxon>Bacillati</taxon>
        <taxon>Actinomycetota</taxon>
        <taxon>Actinomycetes</taxon>
        <taxon>Pseudonocardiales</taxon>
        <taxon>Pseudonocardiaceae</taxon>
        <taxon>Saccharopolyspora</taxon>
    </lineage>
</organism>
<reference evidence="2 3" key="1">
    <citation type="submission" date="2022-11" db="EMBL/GenBank/DDBJ databases">
        <title>Draft genome sequence of Saccharopolyspora sp. WRP15-2 isolated from rhizosphere soils of wild rice in Thailand.</title>
        <authorList>
            <person name="Duangmal K."/>
            <person name="Kammanee S."/>
            <person name="Muangham S."/>
        </authorList>
    </citation>
    <scope>NUCLEOTIDE SEQUENCE [LARGE SCALE GENOMIC DNA]</scope>
    <source>
        <strain evidence="2 3">WRP15-2</strain>
    </source>
</reference>
<evidence type="ECO:0000313" key="3">
    <source>
        <dbReference type="Proteomes" id="UP001210380"/>
    </source>
</evidence>
<name>A0ABT4V0B9_9PSEU</name>
<dbReference type="CDD" id="cd06587">
    <property type="entry name" value="VOC"/>
    <property type="match status" value="1"/>
</dbReference>
<dbReference type="PANTHER" id="PTHR35908">
    <property type="entry name" value="HYPOTHETICAL FUSION PROTEIN"/>
    <property type="match status" value="1"/>
</dbReference>
<dbReference type="Pfam" id="PF18029">
    <property type="entry name" value="Glyoxalase_6"/>
    <property type="match status" value="1"/>
</dbReference>
<keyword evidence="3" id="KW-1185">Reference proteome</keyword>
<accession>A0ABT4V0B9</accession>
<comment type="caution">
    <text evidence="2">The sequence shown here is derived from an EMBL/GenBank/DDBJ whole genome shotgun (WGS) entry which is preliminary data.</text>
</comment>
<evidence type="ECO:0000313" key="2">
    <source>
        <dbReference type="EMBL" id="MDA3627380.1"/>
    </source>
</evidence>
<dbReference type="InterPro" id="IPR029068">
    <property type="entry name" value="Glyas_Bleomycin-R_OHBP_Dase"/>
</dbReference>
<protein>
    <submittedName>
        <fullName evidence="2">VOC family protein</fullName>
    </submittedName>
</protein>
<gene>
    <name evidence="2" type="ORF">OU415_18180</name>
</gene>
<dbReference type="EMBL" id="JAQGLA010000027">
    <property type="protein sequence ID" value="MDA3627380.1"/>
    <property type="molecule type" value="Genomic_DNA"/>
</dbReference>
<feature type="domain" description="Glyoxalase-like" evidence="1">
    <location>
        <begin position="7"/>
        <end position="111"/>
    </location>
</feature>